<protein>
    <recommendedName>
        <fullName evidence="4">Gp5/Type VI secretion system Vgr protein OB-fold domain-containing protein</fullName>
    </recommendedName>
</protein>
<dbReference type="Proteomes" id="UP000032352">
    <property type="component" value="Chromosome"/>
</dbReference>
<reference evidence="2 3" key="2">
    <citation type="journal article" date="2022" name="Mar. Drugs">
        <title>Bioassay-Guided Fractionation Leads to the Detection of Cholic Acid Generated by the Rare Thalassomonas sp.</title>
        <authorList>
            <person name="Pheiffer F."/>
            <person name="Schneider Y.K."/>
            <person name="Hansen E.H."/>
            <person name="Andersen J.H."/>
            <person name="Isaksson J."/>
            <person name="Busche T."/>
            <person name="R C."/>
            <person name="Kalinowski J."/>
            <person name="Zyl L.V."/>
            <person name="Trindade M."/>
        </authorList>
    </citation>
    <scope>NUCLEOTIDE SEQUENCE [LARGE SCALE GENOMIC DNA]</scope>
    <source>
        <strain evidence="2 3">XOM25</strain>
    </source>
</reference>
<organism evidence="2 3">
    <name type="scientific">Thalassomonas viridans</name>
    <dbReference type="NCBI Taxonomy" id="137584"/>
    <lineage>
        <taxon>Bacteria</taxon>
        <taxon>Pseudomonadati</taxon>
        <taxon>Pseudomonadota</taxon>
        <taxon>Gammaproteobacteria</taxon>
        <taxon>Alteromonadales</taxon>
        <taxon>Colwelliaceae</taxon>
        <taxon>Thalassomonas</taxon>
    </lineage>
</organism>
<dbReference type="Pfam" id="PF05954">
    <property type="entry name" value="Phage_GPD"/>
    <property type="match status" value="1"/>
</dbReference>
<dbReference type="RefSeq" id="WP_044840122.1">
    <property type="nucleotide sequence ID" value="NZ_CP059733.1"/>
</dbReference>
<keyword evidence="3" id="KW-1185">Reference proteome</keyword>
<evidence type="ECO:0000256" key="1">
    <source>
        <dbReference type="SAM" id="MobiDB-lite"/>
    </source>
</evidence>
<dbReference type="Gene3D" id="4.10.220.110">
    <property type="match status" value="1"/>
</dbReference>
<dbReference type="Gene3D" id="2.30.110.50">
    <property type="match status" value="1"/>
</dbReference>
<evidence type="ECO:0008006" key="4">
    <source>
        <dbReference type="Google" id="ProtNLM"/>
    </source>
</evidence>
<name>A0AAF0CCQ7_9GAMM</name>
<evidence type="ECO:0000313" key="3">
    <source>
        <dbReference type="Proteomes" id="UP000032352"/>
    </source>
</evidence>
<dbReference type="AlphaFoldDB" id="A0AAF0CCQ7"/>
<dbReference type="Gene3D" id="3.55.50.10">
    <property type="entry name" value="Baseplate protein-like domains"/>
    <property type="match status" value="1"/>
</dbReference>
<dbReference type="SUPFAM" id="SSF69279">
    <property type="entry name" value="Phage tail proteins"/>
    <property type="match status" value="1"/>
</dbReference>
<accession>A0AAF0CCQ7</accession>
<evidence type="ECO:0000313" key="2">
    <source>
        <dbReference type="EMBL" id="WDE08070.1"/>
    </source>
</evidence>
<proteinExistence type="predicted"/>
<sequence length="1072" mass="114995">MTQSRQPLDLMAITPERRQTRPIAIKIELGNSGSDLNDDYLRVSSFQGQESVSGLYQFTAELKANEDNPASVANLDPTQQFARSGKEQLAQGMGADLLGKWAHLRLGLPYDLDRFTHPPLDAAPAWEDNTPSRFFNGIIASVSHSAPGVYQMSIQSPLYPLTLRNRYYIYKDMSIEEVVKELLQPECLTYHSHLTVKFKVSGQTVNRRQDWLQAGESDFSFLQRILGKASIHFYFIHDSKQLTLVFSNQTTSLQEVTIPGANSGQVSLRYSYTDIKTLGLQQNDLFCDLKYEVKMVQQTVRTVLTRQQSVWETNQVAKYTSYDDSNDQTSTSVDYLRHRCYAYGVDDDEVQGQEQKVCQQLATEEGTLTGTATSALLSPGYTFTLAQPVVADTVSASRMPAQFNGRTFVVTKITHKGSDKESYTGSIEATEVNISEDANKDTLITPFDMQSTQQGSVLAKVLKTAVPKDWRYRNKNNFQAEMSSATFDQDVERRIGCIVQFATATGESDTHWVALSPASQTAPEVNAMVMIGRAGNESELPEIQQVISSHGQKTIQPPERRANHWTANTSWGSNYSTSFGDGISIRYGNESVVDLPQSITIVESAYDNPGVLATNYGNSSFNKGSSFGFSVSDNDASGLSNASVSAGCNFSESHSDQNYNVSFTGASQGFSKTNKSVNVSYQGTFTDTINYNEPSFINGKIPEQSIIDICDGLPDGSTYSQNHLTGKTISLNGTGTAPPTSYDSSATVYSHSITVGKVMNKNEQTGDTYSESTTTGNTTSTSEQTGDTTSTNTQTGDSTSSNTHIGNSDSTSKQIGNVSSNSLFVGTKDEIQTNISATNSLVTNIAAANTIATNISATNNISTTIGVSNTIDTYVGAKNNISTSIAASNTISTNIAATNTLSTNISASNQVATNIGASNSTVTNISASNSTTTTIGATNNTETFIGVKNNTSTSLAATNSTNVFIGATNDTSVRLAASNSSSVNIGASNSDSINLSASNATSVTMGASISNTLNMGTTVANNILLGTSVNCEVNGGVKAVISTGPAEIRSKEKLMAKLSGTTAEIVTMNMIL</sequence>
<dbReference type="EMBL" id="CP059733">
    <property type="protein sequence ID" value="WDE08070.1"/>
    <property type="molecule type" value="Genomic_DNA"/>
</dbReference>
<dbReference type="KEGG" id="tvd:SG34_014915"/>
<reference evidence="2 3" key="1">
    <citation type="journal article" date="2015" name="Genome Announc.">
        <title>Draft Genome Sequences of Marine Isolates of Thalassomonas viridans and Thalassomonas actiniarum.</title>
        <authorList>
            <person name="Olonade I."/>
            <person name="van Zyl L.J."/>
            <person name="Trindade M."/>
        </authorList>
    </citation>
    <scope>NUCLEOTIDE SEQUENCE [LARGE SCALE GENOMIC DNA]</scope>
    <source>
        <strain evidence="2 3">XOM25</strain>
    </source>
</reference>
<gene>
    <name evidence="2" type="ORF">SG34_014915</name>
</gene>
<feature type="compositionally biased region" description="Polar residues" evidence="1">
    <location>
        <begin position="804"/>
        <end position="817"/>
    </location>
</feature>
<feature type="compositionally biased region" description="Low complexity" evidence="1">
    <location>
        <begin position="768"/>
        <end position="803"/>
    </location>
</feature>
<feature type="region of interest" description="Disordered" evidence="1">
    <location>
        <begin position="759"/>
        <end position="817"/>
    </location>
</feature>